<keyword evidence="1" id="KW-1133">Transmembrane helix</keyword>
<organism evidence="2 3">
    <name type="scientific">Amanita muscaria (strain Koide BX008)</name>
    <dbReference type="NCBI Taxonomy" id="946122"/>
    <lineage>
        <taxon>Eukaryota</taxon>
        <taxon>Fungi</taxon>
        <taxon>Dikarya</taxon>
        <taxon>Basidiomycota</taxon>
        <taxon>Agaricomycotina</taxon>
        <taxon>Agaricomycetes</taxon>
        <taxon>Agaricomycetidae</taxon>
        <taxon>Agaricales</taxon>
        <taxon>Pluteineae</taxon>
        <taxon>Amanitaceae</taxon>
        <taxon>Amanita</taxon>
    </lineage>
</organism>
<evidence type="ECO:0000256" key="1">
    <source>
        <dbReference type="SAM" id="Phobius"/>
    </source>
</evidence>
<dbReference type="STRING" id="946122.A0A0C2TV79"/>
<keyword evidence="1" id="KW-0472">Membrane</keyword>
<evidence type="ECO:0000313" key="2">
    <source>
        <dbReference type="EMBL" id="KIL71234.1"/>
    </source>
</evidence>
<proteinExistence type="predicted"/>
<sequence length="262" mass="30129">MSTNIVTWRHSHYDMRRVNLVNLRHWATQAALSSRHSSGHSQRNLLKPSSRNYQLPSFSAISARPNTFSTKLWYRKDGTPRSKWKGVAYASVFALVCWSYSAFIYLVQDLDDQNIALSALIRFQQSEEKISSADLSSLEGSVSCMREIISGGYEMIPRAVFDRYFDAVLRALNSDKCDAQTRHKAQEVACKICERVRLGLEESKRRDKRVVDIAVDVMDLVTEQFLELQEHLESIGSEEDMAKIMNYLNKSRNEKDYEEIGD</sequence>
<name>A0A0C2TV79_AMAMK</name>
<dbReference type="HOGENOM" id="CLU_085788_0_0_1"/>
<dbReference type="InParanoid" id="A0A0C2TV79"/>
<dbReference type="AlphaFoldDB" id="A0A0C2TV79"/>
<dbReference type="EMBL" id="KN818222">
    <property type="protein sequence ID" value="KIL71234.1"/>
    <property type="molecule type" value="Genomic_DNA"/>
</dbReference>
<protein>
    <submittedName>
        <fullName evidence="2">Uncharacterized protein</fullName>
    </submittedName>
</protein>
<reference evidence="2 3" key="1">
    <citation type="submission" date="2014-04" db="EMBL/GenBank/DDBJ databases">
        <title>Evolutionary Origins and Diversification of the Mycorrhizal Mutualists.</title>
        <authorList>
            <consortium name="DOE Joint Genome Institute"/>
            <consortium name="Mycorrhizal Genomics Consortium"/>
            <person name="Kohler A."/>
            <person name="Kuo A."/>
            <person name="Nagy L.G."/>
            <person name="Floudas D."/>
            <person name="Copeland A."/>
            <person name="Barry K.W."/>
            <person name="Cichocki N."/>
            <person name="Veneault-Fourrey C."/>
            <person name="LaButti K."/>
            <person name="Lindquist E.A."/>
            <person name="Lipzen A."/>
            <person name="Lundell T."/>
            <person name="Morin E."/>
            <person name="Murat C."/>
            <person name="Riley R."/>
            <person name="Ohm R."/>
            <person name="Sun H."/>
            <person name="Tunlid A."/>
            <person name="Henrissat B."/>
            <person name="Grigoriev I.V."/>
            <person name="Hibbett D.S."/>
            <person name="Martin F."/>
        </authorList>
    </citation>
    <scope>NUCLEOTIDE SEQUENCE [LARGE SCALE GENOMIC DNA]</scope>
    <source>
        <strain evidence="2 3">Koide BX008</strain>
    </source>
</reference>
<evidence type="ECO:0000313" key="3">
    <source>
        <dbReference type="Proteomes" id="UP000054549"/>
    </source>
</evidence>
<feature type="transmembrane region" description="Helical" evidence="1">
    <location>
        <begin position="86"/>
        <end position="107"/>
    </location>
</feature>
<accession>A0A0C2TV79</accession>
<gene>
    <name evidence="2" type="ORF">M378DRAFT_6051</name>
</gene>
<keyword evidence="1" id="KW-0812">Transmembrane</keyword>
<dbReference type="OrthoDB" id="2942377at2759"/>
<keyword evidence="3" id="KW-1185">Reference proteome</keyword>
<dbReference type="Proteomes" id="UP000054549">
    <property type="component" value="Unassembled WGS sequence"/>
</dbReference>